<accession>A0ABV1NYU2</accession>
<evidence type="ECO:0000313" key="7">
    <source>
        <dbReference type="EMBL" id="MEQ7847682.1"/>
    </source>
</evidence>
<dbReference type="Proteomes" id="UP001482520">
    <property type="component" value="Unassembled WGS sequence"/>
</dbReference>
<dbReference type="Gene3D" id="3.40.50.300">
    <property type="entry name" value="P-loop containing nucleotide triphosphate hydrolases"/>
    <property type="match status" value="1"/>
</dbReference>
<evidence type="ECO:0000256" key="2">
    <source>
        <dbReference type="ARBA" id="ARBA00022448"/>
    </source>
</evidence>
<sequence length="294" mass="31391">MTPTSPAAPTPAPEPGADHTVGPGLEAVVRLVDGAVAIAGRPVLRGIDLTVSRGDFVALMGANGSGKSTLVRALTGLRPLTTGSLELFGHRLEHFDEWRRVGFVPQRTGAASGVPASVWEVVASGRLTRRRLLRPLGRADRRAVADALEVVGLADRARDGVSQLSGGQQQRVLIARALAGEPELFFLDEPTAGVDLPNQHALAASLTRLKERGATVVLVAHELGPLAPLVDRAVVMRDGRVVYDGTPLADHEVHQPWLGEAHSHHHATHRDRARHDHAPHVASPLGTHPEEHHR</sequence>
<reference evidence="7 8" key="1">
    <citation type="submission" date="2024-02" db="EMBL/GenBank/DDBJ databases">
        <title>Full genome sequence of Nocardioides kribbensis.</title>
        <authorList>
            <person name="Poletto B.L."/>
            <person name="Silva G."/>
            <person name="Galante D."/>
            <person name="Campos K.R."/>
            <person name="Santos M.B.N."/>
            <person name="Sacchi C.T."/>
        </authorList>
    </citation>
    <scope>NUCLEOTIDE SEQUENCE [LARGE SCALE GENOMIC DNA]</scope>
    <source>
        <strain evidence="7 8">O4R</strain>
    </source>
</reference>
<dbReference type="RefSeq" id="WP_349804607.1">
    <property type="nucleotide sequence ID" value="NZ_JBEGDP010000010.1"/>
</dbReference>
<feature type="compositionally biased region" description="Pro residues" evidence="5">
    <location>
        <begin position="1"/>
        <end position="14"/>
    </location>
</feature>
<gene>
    <name evidence="7" type="ORF">V6R90_10355</name>
</gene>
<dbReference type="Pfam" id="PF00005">
    <property type="entry name" value="ABC_tran"/>
    <property type="match status" value="1"/>
</dbReference>
<dbReference type="InterPro" id="IPR027417">
    <property type="entry name" value="P-loop_NTPase"/>
</dbReference>
<dbReference type="GO" id="GO:0005524">
    <property type="term" value="F:ATP binding"/>
    <property type="evidence" value="ECO:0007669"/>
    <property type="project" value="UniProtKB-KW"/>
</dbReference>
<dbReference type="PROSITE" id="PS50893">
    <property type="entry name" value="ABC_TRANSPORTER_2"/>
    <property type="match status" value="1"/>
</dbReference>
<dbReference type="PANTHER" id="PTHR42734">
    <property type="entry name" value="METAL TRANSPORT SYSTEM ATP-BINDING PROTEIN TM_0124-RELATED"/>
    <property type="match status" value="1"/>
</dbReference>
<evidence type="ECO:0000313" key="8">
    <source>
        <dbReference type="Proteomes" id="UP001482520"/>
    </source>
</evidence>
<dbReference type="SMART" id="SM00382">
    <property type="entry name" value="AAA"/>
    <property type="match status" value="1"/>
</dbReference>
<dbReference type="SUPFAM" id="SSF52540">
    <property type="entry name" value="P-loop containing nucleoside triphosphate hydrolases"/>
    <property type="match status" value="1"/>
</dbReference>
<dbReference type="InterPro" id="IPR017871">
    <property type="entry name" value="ABC_transporter-like_CS"/>
</dbReference>
<feature type="region of interest" description="Disordered" evidence="5">
    <location>
        <begin position="261"/>
        <end position="294"/>
    </location>
</feature>
<dbReference type="PROSITE" id="PS00211">
    <property type="entry name" value="ABC_TRANSPORTER_1"/>
    <property type="match status" value="1"/>
</dbReference>
<keyword evidence="2" id="KW-0813">Transport</keyword>
<feature type="domain" description="ABC transporter" evidence="6">
    <location>
        <begin position="29"/>
        <end position="263"/>
    </location>
</feature>
<protein>
    <submittedName>
        <fullName evidence="7">ATP-binding cassette domain-containing protein</fullName>
    </submittedName>
</protein>
<evidence type="ECO:0000259" key="6">
    <source>
        <dbReference type="PROSITE" id="PS50893"/>
    </source>
</evidence>
<feature type="compositionally biased region" description="Basic residues" evidence="5">
    <location>
        <begin position="263"/>
        <end position="272"/>
    </location>
</feature>
<evidence type="ECO:0000256" key="3">
    <source>
        <dbReference type="ARBA" id="ARBA00022741"/>
    </source>
</evidence>
<organism evidence="7 8">
    <name type="scientific">Nocardioides kribbensis</name>
    <dbReference type="NCBI Taxonomy" id="305517"/>
    <lineage>
        <taxon>Bacteria</taxon>
        <taxon>Bacillati</taxon>
        <taxon>Actinomycetota</taxon>
        <taxon>Actinomycetes</taxon>
        <taxon>Propionibacteriales</taxon>
        <taxon>Nocardioidaceae</taxon>
        <taxon>Nocardioides</taxon>
    </lineage>
</organism>
<dbReference type="EMBL" id="JBEGDP010000010">
    <property type="protein sequence ID" value="MEQ7847682.1"/>
    <property type="molecule type" value="Genomic_DNA"/>
</dbReference>
<evidence type="ECO:0000256" key="5">
    <source>
        <dbReference type="SAM" id="MobiDB-lite"/>
    </source>
</evidence>
<dbReference type="InterPro" id="IPR050153">
    <property type="entry name" value="Metal_Ion_Import_ABC"/>
</dbReference>
<dbReference type="InterPro" id="IPR003439">
    <property type="entry name" value="ABC_transporter-like_ATP-bd"/>
</dbReference>
<proteinExistence type="inferred from homology"/>
<keyword evidence="8" id="KW-1185">Reference proteome</keyword>
<keyword evidence="4 7" id="KW-0067">ATP-binding</keyword>
<dbReference type="PANTHER" id="PTHR42734:SF17">
    <property type="entry name" value="METAL TRANSPORT SYSTEM ATP-BINDING PROTEIN TM_0124-RELATED"/>
    <property type="match status" value="1"/>
</dbReference>
<comment type="similarity">
    <text evidence="1">Belongs to the ABC transporter superfamily.</text>
</comment>
<feature type="region of interest" description="Disordered" evidence="5">
    <location>
        <begin position="1"/>
        <end position="21"/>
    </location>
</feature>
<evidence type="ECO:0000256" key="1">
    <source>
        <dbReference type="ARBA" id="ARBA00005417"/>
    </source>
</evidence>
<keyword evidence="3" id="KW-0547">Nucleotide-binding</keyword>
<evidence type="ECO:0000256" key="4">
    <source>
        <dbReference type="ARBA" id="ARBA00022840"/>
    </source>
</evidence>
<comment type="caution">
    <text evidence="7">The sequence shown here is derived from an EMBL/GenBank/DDBJ whole genome shotgun (WGS) entry which is preliminary data.</text>
</comment>
<dbReference type="InterPro" id="IPR003593">
    <property type="entry name" value="AAA+_ATPase"/>
</dbReference>
<name>A0ABV1NYU2_9ACTN</name>